<feature type="coiled-coil region" evidence="1">
    <location>
        <begin position="190"/>
        <end position="263"/>
    </location>
</feature>
<proteinExistence type="predicted"/>
<feature type="region of interest" description="Disordered" evidence="2">
    <location>
        <begin position="422"/>
        <end position="445"/>
    </location>
</feature>
<accession>A0A084R1G0</accession>
<organism evidence="3 4">
    <name type="scientific">Stachybotrys chlorohalonatus (strain IBT 40285)</name>
    <dbReference type="NCBI Taxonomy" id="1283841"/>
    <lineage>
        <taxon>Eukaryota</taxon>
        <taxon>Fungi</taxon>
        <taxon>Dikarya</taxon>
        <taxon>Ascomycota</taxon>
        <taxon>Pezizomycotina</taxon>
        <taxon>Sordariomycetes</taxon>
        <taxon>Hypocreomycetidae</taxon>
        <taxon>Hypocreales</taxon>
        <taxon>Stachybotryaceae</taxon>
        <taxon>Stachybotrys</taxon>
    </lineage>
</organism>
<gene>
    <name evidence="3" type="ORF">S40285_09955</name>
</gene>
<keyword evidence="1" id="KW-0175">Coiled coil</keyword>
<feature type="compositionally biased region" description="Polar residues" evidence="2">
    <location>
        <begin position="432"/>
        <end position="445"/>
    </location>
</feature>
<dbReference type="Proteomes" id="UP000028524">
    <property type="component" value="Unassembled WGS sequence"/>
</dbReference>
<evidence type="ECO:0000313" key="4">
    <source>
        <dbReference type="Proteomes" id="UP000028524"/>
    </source>
</evidence>
<dbReference type="EMBL" id="KL659312">
    <property type="protein sequence ID" value="KFA70045.1"/>
    <property type="molecule type" value="Genomic_DNA"/>
</dbReference>
<sequence>MDSSLFYQSSSPHYVNSVALAKCLDEYLARLSLEKIRELQGFICQYPGTTVEAFRHRLNLTTRYLGCDMTTLKFLEAMNTSMDDVNNIQFSESFQFAQPFQPAEAFKLAEPFQFAEPSPPAETFEHAGWRLPSPPMQSIDPALLSLGGQSRGPTPPSTPPVAAAAAARILPSRGLGDKPADSVDLYVLRRQAETRKAEQLRARRARHAAENSLTKEQKEAAKRARKIAKQAATRAAKEEAAKEKAAREQAAALQAVLEEAAALRASHGEAVAARVGQGEAAWTYQADPTILSQPNVVADTGLTDAPYSYQASQEAAVTVQDIINPLSQPEVLADVGLTDFLDSFQAFQEAIETPQDAAISLFGLEELADTGLPEVLDDMGLTDVVDYFQSFQEDTEAPQDAATPLFGLEELADTKMTSVPAYHKETPYDDPTTITGTEQSSSYADSTTIPDYYAWGPVEWAIWNLRTDLDSETPTDFAGDATN</sequence>
<evidence type="ECO:0000256" key="2">
    <source>
        <dbReference type="SAM" id="MobiDB-lite"/>
    </source>
</evidence>
<dbReference type="HOGENOM" id="CLU_539888_0_0_1"/>
<name>A0A084R1G0_STAC4</name>
<keyword evidence="4" id="KW-1185">Reference proteome</keyword>
<evidence type="ECO:0000313" key="3">
    <source>
        <dbReference type="EMBL" id="KFA70045.1"/>
    </source>
</evidence>
<dbReference type="InParanoid" id="A0A084R1G0"/>
<dbReference type="OrthoDB" id="10372223at2759"/>
<evidence type="ECO:0000256" key="1">
    <source>
        <dbReference type="SAM" id="Coils"/>
    </source>
</evidence>
<dbReference type="AlphaFoldDB" id="A0A084R1G0"/>
<reference evidence="3 4" key="1">
    <citation type="journal article" date="2014" name="BMC Genomics">
        <title>Comparative genome sequencing reveals chemotype-specific gene clusters in the toxigenic black mold Stachybotrys.</title>
        <authorList>
            <person name="Semeiks J."/>
            <person name="Borek D."/>
            <person name="Otwinowski Z."/>
            <person name="Grishin N.V."/>
        </authorList>
    </citation>
    <scope>NUCLEOTIDE SEQUENCE [LARGE SCALE GENOMIC DNA]</scope>
    <source>
        <strain evidence="3 4">IBT 40285</strain>
    </source>
</reference>
<protein>
    <submittedName>
        <fullName evidence="3">Uncharacterized protein</fullName>
    </submittedName>
</protein>